<dbReference type="InterPro" id="IPR018060">
    <property type="entry name" value="HTH_AraC"/>
</dbReference>
<dbReference type="InterPro" id="IPR001789">
    <property type="entry name" value="Sig_transdc_resp-reg_receiver"/>
</dbReference>
<dbReference type="SUPFAM" id="SSF52172">
    <property type="entry name" value="CheY-like"/>
    <property type="match status" value="1"/>
</dbReference>
<dbReference type="InterPro" id="IPR009057">
    <property type="entry name" value="Homeodomain-like_sf"/>
</dbReference>
<dbReference type="GO" id="GO:0043565">
    <property type="term" value="F:sequence-specific DNA binding"/>
    <property type="evidence" value="ECO:0007669"/>
    <property type="project" value="InterPro"/>
</dbReference>
<gene>
    <name evidence="9" type="ORF">A8806_101769</name>
</gene>
<dbReference type="PROSITE" id="PS01124">
    <property type="entry name" value="HTH_ARAC_FAMILY_2"/>
    <property type="match status" value="1"/>
</dbReference>
<dbReference type="EMBL" id="QGDL01000001">
    <property type="protein sequence ID" value="PWJ32478.1"/>
    <property type="molecule type" value="Genomic_DNA"/>
</dbReference>
<comment type="caution">
    <text evidence="9">The sequence shown here is derived from an EMBL/GenBank/DDBJ whole genome shotgun (WGS) entry which is preliminary data.</text>
</comment>
<dbReference type="PANTHER" id="PTHR43228">
    <property type="entry name" value="TWO-COMPONENT RESPONSE REGULATOR"/>
    <property type="match status" value="1"/>
</dbReference>
<organism evidence="9 10">
    <name type="scientific">Faecalicatena orotica</name>
    <dbReference type="NCBI Taxonomy" id="1544"/>
    <lineage>
        <taxon>Bacteria</taxon>
        <taxon>Bacillati</taxon>
        <taxon>Bacillota</taxon>
        <taxon>Clostridia</taxon>
        <taxon>Lachnospirales</taxon>
        <taxon>Lachnospiraceae</taxon>
        <taxon>Faecalicatena</taxon>
    </lineage>
</organism>
<dbReference type="SMART" id="SM00342">
    <property type="entry name" value="HTH_ARAC"/>
    <property type="match status" value="1"/>
</dbReference>
<evidence type="ECO:0000313" key="10">
    <source>
        <dbReference type="Proteomes" id="UP000245845"/>
    </source>
</evidence>
<keyword evidence="6" id="KW-0597">Phosphoprotein</keyword>
<evidence type="ECO:0000256" key="2">
    <source>
        <dbReference type="ARBA" id="ARBA00023015"/>
    </source>
</evidence>
<dbReference type="CDD" id="cd17536">
    <property type="entry name" value="REC_YesN-like"/>
    <property type="match status" value="1"/>
</dbReference>
<dbReference type="PROSITE" id="PS00041">
    <property type="entry name" value="HTH_ARAC_FAMILY_1"/>
    <property type="match status" value="1"/>
</dbReference>
<dbReference type="SUPFAM" id="SSF46689">
    <property type="entry name" value="Homeodomain-like"/>
    <property type="match status" value="2"/>
</dbReference>
<comment type="function">
    <text evidence="5">May play the central regulatory role in sporulation. It may be an element of the effector pathway responsible for the activation of sporulation genes in response to nutritional stress. Spo0A may act in concert with spo0H (a sigma factor) to control the expression of some genes that are critical to the sporulation process.</text>
</comment>
<dbReference type="AlphaFoldDB" id="A0A2Y9C4F1"/>
<dbReference type="RefSeq" id="WP_181368567.1">
    <property type="nucleotide sequence ID" value="NZ_BAAACK010000007.1"/>
</dbReference>
<sequence length="519" mass="60744">MYSILIADDEKKEREGIITLLKRYGFDLAITQAANGEEALKEFQKKKFDILLTDIKMPFMDGIQLIKEVQKRGWNPVCIIYSAYGEFEYAQNAISLGVLEYLLKPIRLDAFEELFHKVIDLCKGKEEAEKERERSRQAYEEVAAYKLSWNLLGYLESEDTEIRDRVPFMEETEHEFDFSQNIGIPVLLSCYSNLFSIEWEAYQNEIEKQLGGRMLIINKADNQILVILIKERQDSRIKELKKKCEMLIEQSKRKFQTDIFIVLGSGADSLKQLKREYEDMKDLLDYQFFVSDSMLLVHDESYFAKKEKDMLSLYFERIINCAKMSDYKGIKKEMVKVFSYIEKQNGFSSIYVKYTFSDAIKKINDLTKSEIDLLEYIERIYEARSFEEVSLIVYDALDDMAENRRSDVKENRLIHMAKDMIYERYGDSSLSLSTIAEELNVSSAYLSSLFKIQTGENLVKFITKYRVEKSKELLTQSNIRVGDIARAVGYISGSYYISIFRNHEGCSPIQYREKMNENS</sequence>
<keyword evidence="10" id="KW-1185">Reference proteome</keyword>
<dbReference type="InterPro" id="IPR052048">
    <property type="entry name" value="ST_Response_Regulator"/>
</dbReference>
<evidence type="ECO:0000313" key="9">
    <source>
        <dbReference type="EMBL" id="PWJ32478.1"/>
    </source>
</evidence>
<keyword evidence="3" id="KW-0238">DNA-binding</keyword>
<keyword evidence="2" id="KW-0805">Transcription regulation</keyword>
<name>A0A2Y9C4F1_9FIRM</name>
<evidence type="ECO:0000256" key="4">
    <source>
        <dbReference type="ARBA" id="ARBA00023163"/>
    </source>
</evidence>
<dbReference type="InterPro" id="IPR011006">
    <property type="entry name" value="CheY-like_superfamily"/>
</dbReference>
<reference evidence="9 10" key="1">
    <citation type="submission" date="2018-05" db="EMBL/GenBank/DDBJ databases">
        <title>The Hungate 1000. A catalogue of reference genomes from the rumen microbiome.</title>
        <authorList>
            <person name="Kelly W."/>
        </authorList>
    </citation>
    <scope>NUCLEOTIDE SEQUENCE [LARGE SCALE GENOMIC DNA]</scope>
    <source>
        <strain evidence="9 10">NLAE-zl-C242</strain>
    </source>
</reference>
<feature type="domain" description="HTH araC/xylS-type" evidence="7">
    <location>
        <begin position="415"/>
        <end position="514"/>
    </location>
</feature>
<evidence type="ECO:0000256" key="5">
    <source>
        <dbReference type="ARBA" id="ARBA00024867"/>
    </source>
</evidence>
<dbReference type="GO" id="GO:0003700">
    <property type="term" value="F:DNA-binding transcription factor activity"/>
    <property type="evidence" value="ECO:0007669"/>
    <property type="project" value="InterPro"/>
</dbReference>
<dbReference type="GO" id="GO:0000160">
    <property type="term" value="P:phosphorelay signal transduction system"/>
    <property type="evidence" value="ECO:0007669"/>
    <property type="project" value="InterPro"/>
</dbReference>
<dbReference type="InterPro" id="IPR018062">
    <property type="entry name" value="HTH_AraC-typ_CS"/>
</dbReference>
<evidence type="ECO:0000256" key="6">
    <source>
        <dbReference type="PROSITE-ProRule" id="PRU00169"/>
    </source>
</evidence>
<feature type="modified residue" description="4-aspartylphosphate" evidence="6">
    <location>
        <position position="54"/>
    </location>
</feature>
<keyword evidence="4" id="KW-0804">Transcription</keyword>
<proteinExistence type="predicted"/>
<evidence type="ECO:0000256" key="3">
    <source>
        <dbReference type="ARBA" id="ARBA00023125"/>
    </source>
</evidence>
<evidence type="ECO:0000256" key="1">
    <source>
        <dbReference type="ARBA" id="ARBA00018672"/>
    </source>
</evidence>
<dbReference type="PANTHER" id="PTHR43228:SF1">
    <property type="entry name" value="TWO-COMPONENT RESPONSE REGULATOR ARR22"/>
    <property type="match status" value="1"/>
</dbReference>
<feature type="domain" description="Response regulatory" evidence="8">
    <location>
        <begin position="3"/>
        <end position="119"/>
    </location>
</feature>
<evidence type="ECO:0000259" key="8">
    <source>
        <dbReference type="PROSITE" id="PS50110"/>
    </source>
</evidence>
<dbReference type="Gene3D" id="1.10.10.60">
    <property type="entry name" value="Homeodomain-like"/>
    <property type="match status" value="2"/>
</dbReference>
<dbReference type="Gene3D" id="3.40.50.2300">
    <property type="match status" value="1"/>
</dbReference>
<protein>
    <recommendedName>
        <fullName evidence="1">Stage 0 sporulation protein A homolog</fullName>
    </recommendedName>
</protein>
<dbReference type="Pfam" id="PF00072">
    <property type="entry name" value="Response_reg"/>
    <property type="match status" value="1"/>
</dbReference>
<dbReference type="Pfam" id="PF12833">
    <property type="entry name" value="HTH_18"/>
    <property type="match status" value="1"/>
</dbReference>
<dbReference type="SMART" id="SM00448">
    <property type="entry name" value="REC"/>
    <property type="match status" value="1"/>
</dbReference>
<accession>A0A2Y9C4F1</accession>
<dbReference type="PROSITE" id="PS50110">
    <property type="entry name" value="RESPONSE_REGULATORY"/>
    <property type="match status" value="1"/>
</dbReference>
<dbReference type="Proteomes" id="UP000245845">
    <property type="component" value="Unassembled WGS sequence"/>
</dbReference>
<evidence type="ECO:0000259" key="7">
    <source>
        <dbReference type="PROSITE" id="PS01124"/>
    </source>
</evidence>